<dbReference type="OrthoDB" id="10264588at2759"/>
<protein>
    <submittedName>
        <fullName evidence="3">Uncharacterized protein</fullName>
    </submittedName>
</protein>
<dbReference type="InterPro" id="IPR056778">
    <property type="entry name" value="UPF0261_C"/>
</dbReference>
<dbReference type="InterPro" id="IPR008322">
    <property type="entry name" value="UPF0261"/>
</dbReference>
<proteinExistence type="predicted"/>
<reference evidence="3 4" key="1">
    <citation type="submission" date="2017-10" db="EMBL/GenBank/DDBJ databases">
        <title>Comparative genomics in systemic dimorphic fungi from Ajellomycetaceae.</title>
        <authorList>
            <person name="Munoz J.F."/>
            <person name="Mcewen J.G."/>
            <person name="Clay O.K."/>
            <person name="Cuomo C.A."/>
        </authorList>
    </citation>
    <scope>NUCLEOTIDE SEQUENCE [LARGE SCALE GENOMIC DNA]</scope>
    <source>
        <strain evidence="3 4">UAMH7299</strain>
    </source>
</reference>
<dbReference type="Gene3D" id="3.40.50.12020">
    <property type="entry name" value="Uncharacterised protein family UPF0261, NN domain"/>
    <property type="match status" value="1"/>
</dbReference>
<evidence type="ECO:0000259" key="1">
    <source>
        <dbReference type="Pfam" id="PF06792"/>
    </source>
</evidence>
<gene>
    <name evidence="3" type="ORF">AJ80_03408</name>
</gene>
<dbReference type="PANTHER" id="PTHR31862">
    <property type="entry name" value="UPF0261 DOMAIN PROTEIN (AFU_ORTHOLOGUE AFUA_1G10120)"/>
    <property type="match status" value="1"/>
</dbReference>
<feature type="domain" description="UPF0261" evidence="1">
    <location>
        <begin position="8"/>
        <end position="187"/>
    </location>
</feature>
<dbReference type="InterPro" id="IPR044122">
    <property type="entry name" value="UPF0261_N"/>
</dbReference>
<dbReference type="PANTHER" id="PTHR31862:SF1">
    <property type="entry name" value="UPF0261 DOMAIN PROTEIN (AFU_ORTHOLOGUE AFUA_1G10120)"/>
    <property type="match status" value="1"/>
</dbReference>
<dbReference type="NCBIfam" id="NF002674">
    <property type="entry name" value="PRK02399.1-2"/>
    <property type="match status" value="1"/>
</dbReference>
<evidence type="ECO:0000259" key="2">
    <source>
        <dbReference type="Pfam" id="PF23189"/>
    </source>
</evidence>
<keyword evidence="4" id="KW-1185">Reference proteome</keyword>
<dbReference type="AlphaFoldDB" id="A0A2B7YIA5"/>
<dbReference type="EMBL" id="PDNA01000038">
    <property type="protein sequence ID" value="PGH20781.1"/>
    <property type="molecule type" value="Genomic_DNA"/>
</dbReference>
<evidence type="ECO:0000313" key="3">
    <source>
        <dbReference type="EMBL" id="PGH20781.1"/>
    </source>
</evidence>
<sequence length="427" mass="45699">MTGDMVTPKIVLLGTCDSKLEEVLYLRERIVERKSCSVLLVDVGRNPCQHNLIDVGSTELLDRVARPSPEGADTSLPLPRAGYIKHMTLCASLYVSELFKSGAIHGIISMGGSNGTSIAAAVMRNALPVGFPKLIVSTMASGNIRPFIEETDIAMMYSVVDIAGINSILSQILSNAAGAIIGMIPSYMTHLSKPVRTGETKRIGITMFGVTTPCVDTIRLHLESKHKYEVFVFHATGSGGKAMERLVRERKIDAVLDVTTTEVADELVGGVLSAGPDRLATAAKAGIPQVISVGACDMVNFGTLDTVPAKFNDRQLHEHNPTVTLMRTTPKECSRIGEFISKQLRVHVAKPDLVEVILPSGGVSTLSVTGGAFENHEADTSLFDAVESGLAPTGIKVVRSARDINDPEFAILLAESLVALIQRQNSL</sequence>
<dbReference type="InterPro" id="IPR051353">
    <property type="entry name" value="Tobamovirus_resist_UPF0261"/>
</dbReference>
<evidence type="ECO:0000313" key="4">
    <source>
        <dbReference type="Proteomes" id="UP000224634"/>
    </source>
</evidence>
<feature type="domain" description="UPF0261" evidence="2">
    <location>
        <begin position="201"/>
        <end position="420"/>
    </location>
</feature>
<dbReference type="CDD" id="cd15488">
    <property type="entry name" value="Tm-1-like"/>
    <property type="match status" value="1"/>
</dbReference>
<dbReference type="PIRSF" id="PIRSF033271">
    <property type="entry name" value="UCP033271"/>
    <property type="match status" value="1"/>
</dbReference>
<comment type="caution">
    <text evidence="3">The sequence shown here is derived from an EMBL/GenBank/DDBJ whole genome shotgun (WGS) entry which is preliminary data.</text>
</comment>
<name>A0A2B7YIA5_POLH7</name>
<dbReference type="Gene3D" id="3.40.50.12030">
    <property type="entry name" value="Uncharacterised protein family UPF0261, NC domain"/>
    <property type="match status" value="1"/>
</dbReference>
<accession>A0A2B7YIA5</accession>
<dbReference type="Proteomes" id="UP000224634">
    <property type="component" value="Unassembled WGS sequence"/>
</dbReference>
<dbReference type="Pfam" id="PF06792">
    <property type="entry name" value="UPF0261"/>
    <property type="match status" value="1"/>
</dbReference>
<organism evidence="3 4">
    <name type="scientific">Polytolypa hystricis (strain UAMH7299)</name>
    <dbReference type="NCBI Taxonomy" id="1447883"/>
    <lineage>
        <taxon>Eukaryota</taxon>
        <taxon>Fungi</taxon>
        <taxon>Dikarya</taxon>
        <taxon>Ascomycota</taxon>
        <taxon>Pezizomycotina</taxon>
        <taxon>Eurotiomycetes</taxon>
        <taxon>Eurotiomycetidae</taxon>
        <taxon>Onygenales</taxon>
        <taxon>Onygenales incertae sedis</taxon>
        <taxon>Polytolypa</taxon>
    </lineage>
</organism>
<dbReference type="Pfam" id="PF23189">
    <property type="entry name" value="UPF0261_C"/>
    <property type="match status" value="1"/>
</dbReference>
<dbReference type="STRING" id="1447883.A0A2B7YIA5"/>